<dbReference type="Pfam" id="PF00437">
    <property type="entry name" value="T2SSE"/>
    <property type="match status" value="1"/>
</dbReference>
<dbReference type="FunFam" id="3.30.450.90:FF:000001">
    <property type="entry name" value="Type II secretion system ATPase GspE"/>
    <property type="match status" value="1"/>
</dbReference>
<reference evidence="9" key="1">
    <citation type="journal article" date="2015" name="Nature">
        <title>Complex archaea that bridge the gap between prokaryotes and eukaryotes.</title>
        <authorList>
            <person name="Spang A."/>
            <person name="Saw J.H."/>
            <person name="Jorgensen S.L."/>
            <person name="Zaremba-Niedzwiedzka K."/>
            <person name="Martijn J."/>
            <person name="Lind A.E."/>
            <person name="van Eijk R."/>
            <person name="Schleper C."/>
            <person name="Guy L."/>
            <person name="Ettema T.J."/>
        </authorList>
    </citation>
    <scope>NUCLEOTIDE SEQUENCE</scope>
</reference>
<keyword evidence="5" id="KW-1278">Translocase</keyword>
<dbReference type="PROSITE" id="PS50042">
    <property type="entry name" value="CNMP_BINDING_3"/>
    <property type="match status" value="1"/>
</dbReference>
<gene>
    <name evidence="9" type="ORF">LCGC14_0467640</name>
</gene>
<dbReference type="FunFam" id="3.40.50.300:FF:000398">
    <property type="entry name" value="Type IV pilus assembly ATPase PilB"/>
    <property type="match status" value="1"/>
</dbReference>
<dbReference type="InterPro" id="IPR037257">
    <property type="entry name" value="T2SS_E_N_sf"/>
</dbReference>
<organism evidence="9">
    <name type="scientific">marine sediment metagenome</name>
    <dbReference type="NCBI Taxonomy" id="412755"/>
    <lineage>
        <taxon>unclassified sequences</taxon>
        <taxon>metagenomes</taxon>
        <taxon>ecological metagenomes</taxon>
    </lineage>
</organism>
<dbReference type="GO" id="GO:0008564">
    <property type="term" value="F:protein-exporting ATPase activity"/>
    <property type="evidence" value="ECO:0007669"/>
    <property type="project" value="UniProtKB-EC"/>
</dbReference>
<keyword evidence="4" id="KW-0653">Protein transport</keyword>
<dbReference type="PANTHER" id="PTHR30258:SF2">
    <property type="entry name" value="COMG OPERON PROTEIN 1"/>
    <property type="match status" value="1"/>
</dbReference>
<accession>A0A0F9SIH3</accession>
<feature type="domain" description="Cyclic nucleotide-binding" evidence="8">
    <location>
        <begin position="276"/>
        <end position="310"/>
    </location>
</feature>
<dbReference type="NCBIfam" id="TIGR02533">
    <property type="entry name" value="type_II_gspE"/>
    <property type="match status" value="1"/>
</dbReference>
<dbReference type="Gene3D" id="3.40.50.300">
    <property type="entry name" value="P-loop containing nucleotide triphosphate hydrolases"/>
    <property type="match status" value="1"/>
</dbReference>
<sequence>MNAILVKMQDAGLLDEQAARNVEALLTQGKPLDGALTAATDLPEEQWLPFLAREFHVPYVDLAAHPPTKEFVAQFPARLLLTHQLLPLSQEDGVVLAVSSNLFDTNGLDELRLACGCEVRLAMAPSQEIGQYITELLGVGADTLQSLVSEAADAGIQVVDEDSYENVNLADAAEDASIITFVNQVLTEAIERRATDVHFEPFEDALRVRYRVDGILQEANVPAEVWQFRPAIVSRLKILSHLDIAEKRLPQDGRIKLKVGPREIDVRVSVIPMLHGEAVVLRLLDRSATLLGLENLGMGEPDRKAFERILALPHGIVLVTGPTGSGKTTTLYAGLSRINDIQRKIVTIEDPIEYHLHGINQIQVSTKAGLTFAKGLRSILRHDPDVILVGEIRDRETADIAVQASLTGHLVFSTLHTNDAPGALTRLVDMGIEPFLVASSLEIVLAQRLVRLICIHCKEPFEPEDAHALHLEFGDQAPEILYRGRGCRQCLDTGYHGRTGIFEMMVVNEAIRTMILERTSSDEIRRQATSQGMNSLREDGLRLVRSGSTTLSEVLRVTKDERFNGNGGMDGSTR</sequence>
<evidence type="ECO:0000256" key="6">
    <source>
        <dbReference type="ARBA" id="ARBA00024382"/>
    </source>
</evidence>
<dbReference type="GO" id="GO:0005524">
    <property type="term" value="F:ATP binding"/>
    <property type="evidence" value="ECO:0007669"/>
    <property type="project" value="UniProtKB-KW"/>
</dbReference>
<dbReference type="EMBL" id="LAZR01000489">
    <property type="protein sequence ID" value="KKN66824.1"/>
    <property type="molecule type" value="Genomic_DNA"/>
</dbReference>
<dbReference type="EC" id="7.4.2.8" evidence="6"/>
<dbReference type="SUPFAM" id="SSF160246">
    <property type="entry name" value="EspE N-terminal domain-like"/>
    <property type="match status" value="1"/>
</dbReference>
<evidence type="ECO:0000256" key="3">
    <source>
        <dbReference type="ARBA" id="ARBA00022840"/>
    </source>
</evidence>
<comment type="caution">
    <text evidence="9">The sequence shown here is derived from an EMBL/GenBank/DDBJ whole genome shotgun (WGS) entry which is preliminary data.</text>
</comment>
<dbReference type="Gene3D" id="3.30.300.160">
    <property type="entry name" value="Type II secretion system, protein E, N-terminal domain"/>
    <property type="match status" value="1"/>
</dbReference>
<evidence type="ECO:0000313" key="9">
    <source>
        <dbReference type="EMBL" id="KKN66824.1"/>
    </source>
</evidence>
<dbReference type="PANTHER" id="PTHR30258">
    <property type="entry name" value="TYPE II SECRETION SYSTEM PROTEIN GSPE-RELATED"/>
    <property type="match status" value="1"/>
</dbReference>
<dbReference type="AlphaFoldDB" id="A0A0F9SIH3"/>
<keyword evidence="2" id="KW-0547">Nucleotide-binding</keyword>
<dbReference type="InterPro" id="IPR007831">
    <property type="entry name" value="T2SS_GspE_N"/>
</dbReference>
<evidence type="ECO:0000256" key="7">
    <source>
        <dbReference type="ARBA" id="ARBA00034006"/>
    </source>
</evidence>
<name>A0A0F9SIH3_9ZZZZ</name>
<dbReference type="CDD" id="cd01129">
    <property type="entry name" value="PulE-GspE-like"/>
    <property type="match status" value="1"/>
</dbReference>
<dbReference type="InterPro" id="IPR001482">
    <property type="entry name" value="T2SS/T4SS_dom"/>
</dbReference>
<evidence type="ECO:0000256" key="4">
    <source>
        <dbReference type="ARBA" id="ARBA00022927"/>
    </source>
</evidence>
<proteinExistence type="predicted"/>
<protein>
    <recommendedName>
        <fullName evidence="6">protein-secreting ATPase</fullName>
        <ecNumber evidence="6">7.4.2.8</ecNumber>
    </recommendedName>
</protein>
<dbReference type="InterPro" id="IPR027417">
    <property type="entry name" value="P-loop_NTPase"/>
</dbReference>
<dbReference type="GO" id="GO:0015628">
    <property type="term" value="P:protein secretion by the type II secretion system"/>
    <property type="evidence" value="ECO:0007669"/>
    <property type="project" value="InterPro"/>
</dbReference>
<dbReference type="PROSITE" id="PS00662">
    <property type="entry name" value="T2SP_E"/>
    <property type="match status" value="1"/>
</dbReference>
<evidence type="ECO:0000259" key="8">
    <source>
        <dbReference type="PROSITE" id="PS50042"/>
    </source>
</evidence>
<dbReference type="GO" id="GO:0005886">
    <property type="term" value="C:plasma membrane"/>
    <property type="evidence" value="ECO:0007669"/>
    <property type="project" value="TreeGrafter"/>
</dbReference>
<dbReference type="GO" id="GO:0016887">
    <property type="term" value="F:ATP hydrolysis activity"/>
    <property type="evidence" value="ECO:0007669"/>
    <property type="project" value="TreeGrafter"/>
</dbReference>
<keyword evidence="3" id="KW-0067">ATP-binding</keyword>
<keyword evidence="1" id="KW-0813">Transport</keyword>
<dbReference type="GO" id="GO:0015627">
    <property type="term" value="C:type II protein secretion system complex"/>
    <property type="evidence" value="ECO:0007669"/>
    <property type="project" value="InterPro"/>
</dbReference>
<evidence type="ECO:0000256" key="5">
    <source>
        <dbReference type="ARBA" id="ARBA00022967"/>
    </source>
</evidence>
<dbReference type="Gene3D" id="3.30.450.90">
    <property type="match status" value="1"/>
</dbReference>
<dbReference type="InterPro" id="IPR000595">
    <property type="entry name" value="cNMP-bd_dom"/>
</dbReference>
<evidence type="ECO:0000256" key="2">
    <source>
        <dbReference type="ARBA" id="ARBA00022741"/>
    </source>
</evidence>
<dbReference type="InterPro" id="IPR013369">
    <property type="entry name" value="T2SS_GspE"/>
</dbReference>
<dbReference type="Pfam" id="PF05157">
    <property type="entry name" value="MshEN"/>
    <property type="match status" value="1"/>
</dbReference>
<evidence type="ECO:0000256" key="1">
    <source>
        <dbReference type="ARBA" id="ARBA00022448"/>
    </source>
</evidence>
<dbReference type="SUPFAM" id="SSF52540">
    <property type="entry name" value="P-loop containing nucleoside triphosphate hydrolases"/>
    <property type="match status" value="1"/>
</dbReference>
<comment type="catalytic activity">
    <reaction evidence="7">
        <text>ATP + H2O + cellular proteinSide 1 = ADP + phosphate + cellular proteinSide 2.</text>
        <dbReference type="EC" id="7.4.2.8"/>
    </reaction>
</comment>